<keyword evidence="7" id="KW-0418">Kinase</keyword>
<dbReference type="OrthoDB" id="4062651at2759"/>
<dbReference type="PANTHER" id="PTHR47989:SF24">
    <property type="entry name" value="CALCIUM_CALMODULIN-REGULATED RECEPTOR-LIKE KINASE 1 ISOFORM X1"/>
    <property type="match status" value="1"/>
</dbReference>
<dbReference type="FunFam" id="3.30.200.20:FF:000274">
    <property type="entry name" value="Calcium/calmodulin-regulated receptor-like kinase 1"/>
    <property type="match status" value="1"/>
</dbReference>
<dbReference type="GO" id="GO:0005524">
    <property type="term" value="F:ATP binding"/>
    <property type="evidence" value="ECO:0007669"/>
    <property type="project" value="UniProtKB-KW"/>
</dbReference>
<dbReference type="PROSITE" id="PS50011">
    <property type="entry name" value="PROTEIN_KINASE_DOM"/>
    <property type="match status" value="1"/>
</dbReference>
<sequence>MKGESSGLIIGISIGVVIGVLLAILALFFIRYHRRRTQIGNSSSRRTATIPICANGVDSCALSNSSVGTESPRTSGQNGMSLWLGVGGLKRANVVSASGILEYSYKDLQKATCNFTTLIGQGAFGPVYKAHMSTGETVAVKVLATDSKQGEKEFQTEVMLLGRLHHRNLANLVGYCAEKGQHMLMYVYMSKGSLASHLYSENHELLSWGLRVQIALDVARGLEYLHDGAIPPVIHRDIKSSNILLDQSMRARAAMNTEGKVGWEEIVDSRLDGKFDVQELNAVAALAYKCVNRAPRTRPSMRDLVQVLPSILKSRHNRNHHSHSLFATPDEVAIDVDQLDHRSPMSEHRRVESLDSTADTFDV</sequence>
<protein>
    <submittedName>
        <fullName evidence="7">Protein kinase superfamily protein</fullName>
    </submittedName>
</protein>
<dbReference type="SUPFAM" id="SSF56112">
    <property type="entry name" value="Protein kinase-like (PK-like)"/>
    <property type="match status" value="1"/>
</dbReference>
<dbReference type="Gene3D" id="1.10.510.10">
    <property type="entry name" value="Transferase(Phosphotransferase) domain 1"/>
    <property type="match status" value="2"/>
</dbReference>
<reference evidence="7 8" key="1">
    <citation type="submission" date="2019-07" db="EMBL/GenBank/DDBJ databases">
        <title>De Novo Assembly of kiwifruit Actinidia rufa.</title>
        <authorList>
            <person name="Sugita-Konishi S."/>
            <person name="Sato K."/>
            <person name="Mori E."/>
            <person name="Abe Y."/>
            <person name="Kisaki G."/>
            <person name="Hamano K."/>
            <person name="Suezawa K."/>
            <person name="Otani M."/>
            <person name="Fukuda T."/>
            <person name="Manabe T."/>
            <person name="Gomi K."/>
            <person name="Tabuchi M."/>
            <person name="Akimitsu K."/>
            <person name="Kataoka I."/>
        </authorList>
    </citation>
    <scope>NUCLEOTIDE SEQUENCE [LARGE SCALE GENOMIC DNA]</scope>
    <source>
        <strain evidence="8">cv. Fuchu</strain>
    </source>
</reference>
<proteinExistence type="predicted"/>
<dbReference type="PANTHER" id="PTHR47989">
    <property type="entry name" value="OS01G0750732 PROTEIN"/>
    <property type="match status" value="1"/>
</dbReference>
<feature type="compositionally biased region" description="Polar residues" evidence="4">
    <location>
        <begin position="354"/>
        <end position="363"/>
    </location>
</feature>
<evidence type="ECO:0000313" key="8">
    <source>
        <dbReference type="Proteomes" id="UP000585474"/>
    </source>
</evidence>
<feature type="domain" description="Protein kinase" evidence="6">
    <location>
        <begin position="113"/>
        <end position="363"/>
    </location>
</feature>
<name>A0A7J0G9I7_9ERIC</name>
<comment type="caution">
    <text evidence="7">The sequence shown here is derived from an EMBL/GenBank/DDBJ whole genome shotgun (WGS) entry which is preliminary data.</text>
</comment>
<feature type="transmembrane region" description="Helical" evidence="5">
    <location>
        <begin position="6"/>
        <end position="30"/>
    </location>
</feature>
<organism evidence="7 8">
    <name type="scientific">Actinidia rufa</name>
    <dbReference type="NCBI Taxonomy" id="165716"/>
    <lineage>
        <taxon>Eukaryota</taxon>
        <taxon>Viridiplantae</taxon>
        <taxon>Streptophyta</taxon>
        <taxon>Embryophyta</taxon>
        <taxon>Tracheophyta</taxon>
        <taxon>Spermatophyta</taxon>
        <taxon>Magnoliopsida</taxon>
        <taxon>eudicotyledons</taxon>
        <taxon>Gunneridae</taxon>
        <taxon>Pentapetalae</taxon>
        <taxon>asterids</taxon>
        <taxon>Ericales</taxon>
        <taxon>Actinidiaceae</taxon>
        <taxon>Actinidia</taxon>
    </lineage>
</organism>
<dbReference type="PROSITE" id="PS00108">
    <property type="entry name" value="PROTEIN_KINASE_ST"/>
    <property type="match status" value="1"/>
</dbReference>
<dbReference type="InterPro" id="IPR000719">
    <property type="entry name" value="Prot_kinase_dom"/>
</dbReference>
<keyword evidence="2" id="KW-0547">Nucleotide-binding</keyword>
<dbReference type="SMART" id="SM00220">
    <property type="entry name" value="S_TKc"/>
    <property type="match status" value="1"/>
</dbReference>
<evidence type="ECO:0000313" key="7">
    <source>
        <dbReference type="EMBL" id="GFZ07464.1"/>
    </source>
</evidence>
<dbReference type="EMBL" id="BJWL01000019">
    <property type="protein sequence ID" value="GFZ07464.1"/>
    <property type="molecule type" value="Genomic_DNA"/>
</dbReference>
<keyword evidence="3" id="KW-0067">ATP-binding</keyword>
<gene>
    <name evidence="7" type="ORF">Acr_19g0004010</name>
</gene>
<evidence type="ECO:0000256" key="3">
    <source>
        <dbReference type="ARBA" id="ARBA00022840"/>
    </source>
</evidence>
<evidence type="ECO:0000256" key="5">
    <source>
        <dbReference type="SAM" id="Phobius"/>
    </source>
</evidence>
<dbReference type="GO" id="GO:0004674">
    <property type="term" value="F:protein serine/threonine kinase activity"/>
    <property type="evidence" value="ECO:0007669"/>
    <property type="project" value="UniProtKB-KW"/>
</dbReference>
<keyword evidence="5" id="KW-0472">Membrane</keyword>
<keyword evidence="1" id="KW-0723">Serine/threonine-protein kinase</keyword>
<dbReference type="AlphaFoldDB" id="A0A7J0G9I7"/>
<feature type="compositionally biased region" description="Basic and acidic residues" evidence="4">
    <location>
        <begin position="343"/>
        <end position="353"/>
    </location>
</feature>
<dbReference type="InterPro" id="IPR008271">
    <property type="entry name" value="Ser/Thr_kinase_AS"/>
</dbReference>
<evidence type="ECO:0000256" key="4">
    <source>
        <dbReference type="SAM" id="MobiDB-lite"/>
    </source>
</evidence>
<accession>A0A7J0G9I7</accession>
<keyword evidence="5" id="KW-0812">Transmembrane</keyword>
<evidence type="ECO:0000259" key="6">
    <source>
        <dbReference type="PROSITE" id="PS50011"/>
    </source>
</evidence>
<keyword evidence="8" id="KW-1185">Reference proteome</keyword>
<feature type="region of interest" description="Disordered" evidence="4">
    <location>
        <begin position="343"/>
        <end position="363"/>
    </location>
</feature>
<keyword evidence="5" id="KW-1133">Transmembrane helix</keyword>
<dbReference type="Gene3D" id="3.30.200.20">
    <property type="entry name" value="Phosphorylase Kinase, domain 1"/>
    <property type="match status" value="1"/>
</dbReference>
<evidence type="ECO:0000256" key="2">
    <source>
        <dbReference type="ARBA" id="ARBA00022741"/>
    </source>
</evidence>
<keyword evidence="7" id="KW-0808">Transferase</keyword>
<dbReference type="Proteomes" id="UP000585474">
    <property type="component" value="Unassembled WGS sequence"/>
</dbReference>
<evidence type="ECO:0000256" key="1">
    <source>
        <dbReference type="ARBA" id="ARBA00022527"/>
    </source>
</evidence>
<dbReference type="Pfam" id="PF07714">
    <property type="entry name" value="PK_Tyr_Ser-Thr"/>
    <property type="match status" value="1"/>
</dbReference>
<dbReference type="InterPro" id="IPR001245">
    <property type="entry name" value="Ser-Thr/Tyr_kinase_cat_dom"/>
</dbReference>
<dbReference type="InterPro" id="IPR011009">
    <property type="entry name" value="Kinase-like_dom_sf"/>
</dbReference>